<dbReference type="Pfam" id="PF13424">
    <property type="entry name" value="TPR_12"/>
    <property type="match status" value="2"/>
</dbReference>
<dbReference type="GO" id="GO:0003677">
    <property type="term" value="F:DNA binding"/>
    <property type="evidence" value="ECO:0007669"/>
    <property type="project" value="UniProtKB-UniRule"/>
</dbReference>
<dbReference type="SUPFAM" id="SSF52540">
    <property type="entry name" value="P-loop containing nucleoside triphosphate hydrolases"/>
    <property type="match status" value="1"/>
</dbReference>
<dbReference type="STRING" id="1144548.SAMN05443287_11618"/>
<evidence type="ECO:0000256" key="3">
    <source>
        <dbReference type="ARBA" id="ARBA00023125"/>
    </source>
</evidence>
<dbReference type="InterPro" id="IPR016032">
    <property type="entry name" value="Sig_transdc_resp-reg_C-effctor"/>
</dbReference>
<dbReference type="InterPro" id="IPR051677">
    <property type="entry name" value="AfsR-DnrI-RedD_regulator"/>
</dbReference>
<dbReference type="SMART" id="SM00028">
    <property type="entry name" value="TPR"/>
    <property type="match status" value="5"/>
</dbReference>
<keyword evidence="2" id="KW-0805">Transcription regulation</keyword>
<feature type="repeat" description="TPR" evidence="5">
    <location>
        <begin position="802"/>
        <end position="835"/>
    </location>
</feature>
<comment type="similarity">
    <text evidence="1">Belongs to the AfsR/DnrI/RedD regulatory family.</text>
</comment>
<evidence type="ECO:0000313" key="10">
    <source>
        <dbReference type="Proteomes" id="UP000198707"/>
    </source>
</evidence>
<dbReference type="CDD" id="cd15831">
    <property type="entry name" value="BTAD"/>
    <property type="match status" value="1"/>
</dbReference>
<evidence type="ECO:0000256" key="2">
    <source>
        <dbReference type="ARBA" id="ARBA00023015"/>
    </source>
</evidence>
<dbReference type="SUPFAM" id="SSF48452">
    <property type="entry name" value="TPR-like"/>
    <property type="match status" value="2"/>
</dbReference>
<dbReference type="SMART" id="SM00862">
    <property type="entry name" value="Trans_reg_C"/>
    <property type="match status" value="1"/>
</dbReference>
<dbReference type="SMART" id="SM00530">
    <property type="entry name" value="HTH_XRE"/>
    <property type="match status" value="1"/>
</dbReference>
<dbReference type="Gene3D" id="1.25.40.10">
    <property type="entry name" value="Tetratricopeptide repeat domain"/>
    <property type="match status" value="2"/>
</dbReference>
<dbReference type="GO" id="GO:0000160">
    <property type="term" value="P:phosphorelay signal transduction system"/>
    <property type="evidence" value="ECO:0007669"/>
    <property type="project" value="InterPro"/>
</dbReference>
<dbReference type="InterPro" id="IPR001867">
    <property type="entry name" value="OmpR/PhoB-type_DNA-bd"/>
</dbReference>
<protein>
    <submittedName>
        <fullName evidence="9">DNA-binding transcriptional activator of the SARP family</fullName>
    </submittedName>
</protein>
<dbReference type="SUPFAM" id="SSF46894">
    <property type="entry name" value="C-terminal effector domain of the bipartite response regulators"/>
    <property type="match status" value="1"/>
</dbReference>
<evidence type="ECO:0000259" key="8">
    <source>
        <dbReference type="PROSITE" id="PS51755"/>
    </source>
</evidence>
<dbReference type="GO" id="GO:0006355">
    <property type="term" value="P:regulation of DNA-templated transcription"/>
    <property type="evidence" value="ECO:0007669"/>
    <property type="project" value="InterPro"/>
</dbReference>
<dbReference type="InterPro" id="IPR010982">
    <property type="entry name" value="Lambda_DNA-bd_dom_sf"/>
</dbReference>
<dbReference type="PROSITE" id="PS50005">
    <property type="entry name" value="TPR"/>
    <property type="match status" value="2"/>
</dbReference>
<sequence>MTQAEGGDSQAIGDILRTRRTSLGLTQADLALRAGISVRSVRNLERGGGGSPRPQTLQRLASAVGLSDFGNTGPVPRPRRAGIHIAVLGPLAVHDNDREVSIHSLMQRRLLGLLALNPAQLVRTADIVEVLWDGRPPATHSNLVHVYVGALRKILEPERESRSSSDVVVTGVTGYRLALDRDQIDLARFDDLVKQARGQGKREDAYDDYERALQCWRGPVDAAIHQHPAAVVAAQQRIVATLAFADLAIELRRYDAAVRWLDPLSREEPLHEGLHARLVLALAGSGRQAEALHHFAAVRARIVQELGVEPGPQLADAHLRVLRQELPGGPPPGRATVQHTDVTVTPCELPAATSILIGRSSALRGLDRLLPGTVDAQPAAAIAAISGGPGTGKTALAVHWAHSVREHFPDGQLYVNLRGFHPTGPVVSAHEAMRTFLESLGVAPRRVPQSQEGRVNLYRSLLADRRVLVVLDNARDAEHVRPLLPGSAGSAAVVTSRNRLTGLVAVENVTAVGLEALSPEDSRELVGRRLGAARLAAEPDAAAEIGRLCGHLPLALAILTARATVQAELPLASFVEYLRAERDRLDALRGDETTIDIRAVFSWSYGVLSPEAARLFRLLGAHTGPDIGVEAAASLADCSVDRVRAPLAELVRGSLIEEEPHDRYTLHDLLRVYALEVAGTVDSATDRRAATRRMLDHYLSGAIGASRVLDPHRDATRPGRPPVGPRHFDSRADATVWFAVERQNLLAVQDASTDACMDDRTWWLGWALAGYLQRSGHWQNWADTQSVALEAARRLGDLQREAYAHRNIGLAYARMGEFGEATACYRRALELYERIGDLAGAASAHLNLGWVADRRQHFTEALHHAEQALTLYRSAQHPAGEADSLNTIGWYQIQLGDYRSALALCRQALAVQQAIGDRPGQADTWDSLGYAYHHLGDHEQALGSYRQALALYSEATDRYHESLVLNHMGDTHRAAGDVTAAGDFWREALRILDELGHAEAADVRDKLTGLPQVGR</sequence>
<keyword evidence="10" id="KW-1185">Reference proteome</keyword>
<keyword evidence="4" id="KW-0804">Transcription</keyword>
<dbReference type="PANTHER" id="PTHR35807:SF1">
    <property type="entry name" value="TRANSCRIPTIONAL REGULATOR REDD"/>
    <property type="match status" value="1"/>
</dbReference>
<dbReference type="InterPro" id="IPR005158">
    <property type="entry name" value="BTAD"/>
</dbReference>
<evidence type="ECO:0000256" key="4">
    <source>
        <dbReference type="ARBA" id="ARBA00023163"/>
    </source>
</evidence>
<dbReference type="SUPFAM" id="SSF47413">
    <property type="entry name" value="lambda repressor-like DNA-binding domains"/>
    <property type="match status" value="1"/>
</dbReference>
<dbReference type="Gene3D" id="1.10.260.40">
    <property type="entry name" value="lambda repressor-like DNA-binding domains"/>
    <property type="match status" value="1"/>
</dbReference>
<evidence type="ECO:0000313" key="9">
    <source>
        <dbReference type="EMBL" id="SEK03815.1"/>
    </source>
</evidence>
<feature type="DNA-binding region" description="OmpR/PhoB-type" evidence="6">
    <location>
        <begin position="75"/>
        <end position="179"/>
    </location>
</feature>
<dbReference type="Proteomes" id="UP000198707">
    <property type="component" value="Unassembled WGS sequence"/>
</dbReference>
<dbReference type="Pfam" id="PF00931">
    <property type="entry name" value="NB-ARC"/>
    <property type="match status" value="1"/>
</dbReference>
<dbReference type="PROSITE" id="PS51755">
    <property type="entry name" value="OMPR_PHOB"/>
    <property type="match status" value="1"/>
</dbReference>
<dbReference type="PANTHER" id="PTHR35807">
    <property type="entry name" value="TRANSCRIPTIONAL REGULATOR REDD-RELATED"/>
    <property type="match status" value="1"/>
</dbReference>
<dbReference type="SMART" id="SM01043">
    <property type="entry name" value="BTAD"/>
    <property type="match status" value="1"/>
</dbReference>
<proteinExistence type="inferred from homology"/>
<dbReference type="InterPro" id="IPR036388">
    <property type="entry name" value="WH-like_DNA-bd_sf"/>
</dbReference>
<dbReference type="Pfam" id="PF00486">
    <property type="entry name" value="Trans_reg_C"/>
    <property type="match status" value="1"/>
</dbReference>
<evidence type="ECO:0000256" key="5">
    <source>
        <dbReference type="PROSITE-ProRule" id="PRU00339"/>
    </source>
</evidence>
<gene>
    <name evidence="9" type="ORF">SAMN05443287_11618</name>
</gene>
<dbReference type="InterPro" id="IPR001387">
    <property type="entry name" value="Cro/C1-type_HTH"/>
</dbReference>
<accession>A0A1H7DZV2</accession>
<name>A0A1H7DZV2_9ACTN</name>
<dbReference type="AlphaFoldDB" id="A0A1H7DZV2"/>
<dbReference type="CDD" id="cd00093">
    <property type="entry name" value="HTH_XRE"/>
    <property type="match status" value="1"/>
</dbReference>
<feature type="domain" description="OmpR/PhoB-type" evidence="8">
    <location>
        <begin position="75"/>
        <end position="179"/>
    </location>
</feature>
<keyword evidence="3 6" id="KW-0238">DNA-binding</keyword>
<dbReference type="InterPro" id="IPR011990">
    <property type="entry name" value="TPR-like_helical_dom_sf"/>
</dbReference>
<dbReference type="InterPro" id="IPR019734">
    <property type="entry name" value="TPR_rpt"/>
</dbReference>
<feature type="repeat" description="TPR" evidence="5">
    <location>
        <begin position="922"/>
        <end position="955"/>
    </location>
</feature>
<dbReference type="Pfam" id="PF01381">
    <property type="entry name" value="HTH_3"/>
    <property type="match status" value="1"/>
</dbReference>
<dbReference type="Gene3D" id="3.40.50.300">
    <property type="entry name" value="P-loop containing nucleotide triphosphate hydrolases"/>
    <property type="match status" value="1"/>
</dbReference>
<dbReference type="GO" id="GO:0043531">
    <property type="term" value="F:ADP binding"/>
    <property type="evidence" value="ECO:0007669"/>
    <property type="project" value="InterPro"/>
</dbReference>
<dbReference type="InterPro" id="IPR002182">
    <property type="entry name" value="NB-ARC"/>
</dbReference>
<evidence type="ECO:0000259" key="7">
    <source>
        <dbReference type="PROSITE" id="PS50943"/>
    </source>
</evidence>
<organism evidence="9 10">
    <name type="scientific">Micromonospora phaseoli</name>
    <dbReference type="NCBI Taxonomy" id="1144548"/>
    <lineage>
        <taxon>Bacteria</taxon>
        <taxon>Bacillati</taxon>
        <taxon>Actinomycetota</taxon>
        <taxon>Actinomycetes</taxon>
        <taxon>Micromonosporales</taxon>
        <taxon>Micromonosporaceae</taxon>
        <taxon>Micromonospora</taxon>
    </lineage>
</organism>
<dbReference type="Gene3D" id="1.10.10.10">
    <property type="entry name" value="Winged helix-like DNA-binding domain superfamily/Winged helix DNA-binding domain"/>
    <property type="match status" value="1"/>
</dbReference>
<reference evidence="10" key="1">
    <citation type="submission" date="2016-10" db="EMBL/GenBank/DDBJ databases">
        <authorList>
            <person name="Varghese N."/>
            <person name="Submissions S."/>
        </authorList>
    </citation>
    <scope>NUCLEOTIDE SEQUENCE [LARGE SCALE GENOMIC DNA]</scope>
    <source>
        <strain evidence="10">CGMCC 4.7038</strain>
    </source>
</reference>
<dbReference type="PROSITE" id="PS50943">
    <property type="entry name" value="HTH_CROC1"/>
    <property type="match status" value="1"/>
</dbReference>
<feature type="domain" description="HTH cro/C1-type" evidence="7">
    <location>
        <begin position="16"/>
        <end position="69"/>
    </location>
</feature>
<keyword evidence="5" id="KW-0802">TPR repeat</keyword>
<dbReference type="Pfam" id="PF03704">
    <property type="entry name" value="BTAD"/>
    <property type="match status" value="1"/>
</dbReference>
<dbReference type="PRINTS" id="PR00364">
    <property type="entry name" value="DISEASERSIST"/>
</dbReference>
<dbReference type="EMBL" id="FNYV01000016">
    <property type="protein sequence ID" value="SEK03815.1"/>
    <property type="molecule type" value="Genomic_DNA"/>
</dbReference>
<dbReference type="InterPro" id="IPR027417">
    <property type="entry name" value="P-loop_NTPase"/>
</dbReference>
<evidence type="ECO:0000256" key="6">
    <source>
        <dbReference type="PROSITE-ProRule" id="PRU01091"/>
    </source>
</evidence>
<dbReference type="PROSITE" id="PS50293">
    <property type="entry name" value="TPR_REGION"/>
    <property type="match status" value="2"/>
</dbReference>
<evidence type="ECO:0000256" key="1">
    <source>
        <dbReference type="ARBA" id="ARBA00005820"/>
    </source>
</evidence>